<name>A0AAD3TMX5_9TREE</name>
<dbReference type="AlphaFoldDB" id="A0AAD3TMX5"/>
<organism evidence="7 8">
    <name type="scientific">Cutaneotrichosporon spelunceum</name>
    <dbReference type="NCBI Taxonomy" id="1672016"/>
    <lineage>
        <taxon>Eukaryota</taxon>
        <taxon>Fungi</taxon>
        <taxon>Dikarya</taxon>
        <taxon>Basidiomycota</taxon>
        <taxon>Agaricomycotina</taxon>
        <taxon>Tremellomycetes</taxon>
        <taxon>Trichosporonales</taxon>
        <taxon>Trichosporonaceae</taxon>
        <taxon>Cutaneotrichosporon</taxon>
    </lineage>
</organism>
<evidence type="ECO:0000313" key="8">
    <source>
        <dbReference type="Proteomes" id="UP001222932"/>
    </source>
</evidence>
<keyword evidence="2" id="KW-0238">DNA-binding</keyword>
<dbReference type="GO" id="GO:0000981">
    <property type="term" value="F:DNA-binding transcription factor activity, RNA polymerase II-specific"/>
    <property type="evidence" value="ECO:0007669"/>
    <property type="project" value="InterPro"/>
</dbReference>
<evidence type="ECO:0000256" key="3">
    <source>
        <dbReference type="ARBA" id="ARBA00023163"/>
    </source>
</evidence>
<evidence type="ECO:0000256" key="2">
    <source>
        <dbReference type="ARBA" id="ARBA00023125"/>
    </source>
</evidence>
<feature type="compositionally biased region" description="Basic and acidic residues" evidence="5">
    <location>
        <begin position="136"/>
        <end position="190"/>
    </location>
</feature>
<keyword evidence="1" id="KW-0805">Transcription regulation</keyword>
<dbReference type="Gene3D" id="4.10.240.10">
    <property type="entry name" value="Zn(2)-C6 fungal-type DNA-binding domain"/>
    <property type="match status" value="1"/>
</dbReference>
<evidence type="ECO:0000256" key="5">
    <source>
        <dbReference type="SAM" id="MobiDB-lite"/>
    </source>
</evidence>
<dbReference type="SMART" id="SM00066">
    <property type="entry name" value="GAL4"/>
    <property type="match status" value="1"/>
</dbReference>
<evidence type="ECO:0000256" key="4">
    <source>
        <dbReference type="ARBA" id="ARBA00023242"/>
    </source>
</evidence>
<proteinExistence type="predicted"/>
<comment type="caution">
    <text evidence="7">The sequence shown here is derived from an EMBL/GenBank/DDBJ whole genome shotgun (WGS) entry which is preliminary data.</text>
</comment>
<feature type="compositionally biased region" description="Basic residues" evidence="5">
    <location>
        <begin position="269"/>
        <end position="278"/>
    </location>
</feature>
<dbReference type="SUPFAM" id="SSF57701">
    <property type="entry name" value="Zn2/Cys6 DNA-binding domain"/>
    <property type="match status" value="1"/>
</dbReference>
<dbReference type="PROSITE" id="PS50048">
    <property type="entry name" value="ZN2_CY6_FUNGAL_2"/>
    <property type="match status" value="1"/>
</dbReference>
<sequence length="278" mass="31785">MADRACHRCIAKKRRCDHQRPVCGTCKKLNLDGECAYPPPQLRRGPVAGMSRRAEHRAQQCENALWFLLNLPGVQDAIDRVDPDVLTRPFVPAPTADLERGERNEWWGEHTMRQPADILGFRDACRRLPGGTRGGQGDHDSHDSAETDVRESHEGHEHDGHKGHQGRNGHERHDGHAGHDSHTRDSHNSHNAEPYDEYYHARTHSPVPQPQPERRRDEMRNAMGPSLWQLVTAAIPDDDEPRRPSGGEDEWARPMWSAPVPREDYPDGKRKRRADLFW</sequence>
<evidence type="ECO:0000313" key="7">
    <source>
        <dbReference type="EMBL" id="GMK53429.1"/>
    </source>
</evidence>
<gene>
    <name evidence="7" type="ORF">CspeluHIS016_0100150</name>
</gene>
<dbReference type="PANTHER" id="PTHR31069:SF32">
    <property type="entry name" value="ARGININE METABOLISM REGULATION PROTEIN II"/>
    <property type="match status" value="1"/>
</dbReference>
<dbReference type="GO" id="GO:0003677">
    <property type="term" value="F:DNA binding"/>
    <property type="evidence" value="ECO:0007669"/>
    <property type="project" value="UniProtKB-KW"/>
</dbReference>
<reference evidence="7" key="1">
    <citation type="journal article" date="2023" name="BMC Genomics">
        <title>Chromosome-level genome assemblies of Cutaneotrichosporon spp. (Trichosporonales, Basidiomycota) reveal imbalanced evolution between nucleotide sequences and chromosome synteny.</title>
        <authorList>
            <person name="Kobayashi Y."/>
            <person name="Kayamori A."/>
            <person name="Aoki K."/>
            <person name="Shiwa Y."/>
            <person name="Matsutani M."/>
            <person name="Fujita N."/>
            <person name="Sugita T."/>
            <person name="Iwasaki W."/>
            <person name="Tanaka N."/>
            <person name="Takashima M."/>
        </authorList>
    </citation>
    <scope>NUCLEOTIDE SEQUENCE</scope>
    <source>
        <strain evidence="7">HIS016</strain>
    </source>
</reference>
<accession>A0AAD3TMX5</accession>
<keyword evidence="4" id="KW-0539">Nucleus</keyword>
<dbReference type="InterPro" id="IPR036864">
    <property type="entry name" value="Zn2-C6_fun-type_DNA-bd_sf"/>
</dbReference>
<dbReference type="PANTHER" id="PTHR31069">
    <property type="entry name" value="OLEATE-ACTIVATED TRANSCRIPTION FACTOR 1-RELATED"/>
    <property type="match status" value="1"/>
</dbReference>
<feature type="domain" description="Zn(2)-C6 fungal-type" evidence="6">
    <location>
        <begin position="5"/>
        <end position="37"/>
    </location>
</feature>
<dbReference type="Pfam" id="PF00172">
    <property type="entry name" value="Zn_clus"/>
    <property type="match status" value="1"/>
</dbReference>
<reference evidence="7" key="2">
    <citation type="submission" date="2023-06" db="EMBL/GenBank/DDBJ databases">
        <authorList>
            <person name="Kobayashi Y."/>
            <person name="Kayamori A."/>
            <person name="Aoki K."/>
            <person name="Shiwa Y."/>
            <person name="Fujita N."/>
            <person name="Sugita T."/>
            <person name="Iwasaki W."/>
            <person name="Tanaka N."/>
            <person name="Takashima M."/>
        </authorList>
    </citation>
    <scope>NUCLEOTIDE SEQUENCE</scope>
    <source>
        <strain evidence="7">HIS016</strain>
    </source>
</reference>
<keyword evidence="8" id="KW-1185">Reference proteome</keyword>
<dbReference type="CDD" id="cd00067">
    <property type="entry name" value="GAL4"/>
    <property type="match status" value="1"/>
</dbReference>
<evidence type="ECO:0000256" key="1">
    <source>
        <dbReference type="ARBA" id="ARBA00023015"/>
    </source>
</evidence>
<dbReference type="InterPro" id="IPR050675">
    <property type="entry name" value="OAF3"/>
</dbReference>
<protein>
    <recommendedName>
        <fullName evidence="6">Zn(2)-C6 fungal-type domain-containing protein</fullName>
    </recommendedName>
</protein>
<dbReference type="InterPro" id="IPR001138">
    <property type="entry name" value="Zn2Cys6_DnaBD"/>
</dbReference>
<dbReference type="Proteomes" id="UP001222932">
    <property type="component" value="Unassembled WGS sequence"/>
</dbReference>
<feature type="region of interest" description="Disordered" evidence="5">
    <location>
        <begin position="125"/>
        <end position="193"/>
    </location>
</feature>
<feature type="region of interest" description="Disordered" evidence="5">
    <location>
        <begin position="234"/>
        <end position="278"/>
    </location>
</feature>
<keyword evidence="3" id="KW-0804">Transcription</keyword>
<evidence type="ECO:0000259" key="6">
    <source>
        <dbReference type="PROSITE" id="PS50048"/>
    </source>
</evidence>
<dbReference type="GO" id="GO:0008270">
    <property type="term" value="F:zinc ion binding"/>
    <property type="evidence" value="ECO:0007669"/>
    <property type="project" value="InterPro"/>
</dbReference>
<feature type="compositionally biased region" description="Basic and acidic residues" evidence="5">
    <location>
        <begin position="240"/>
        <end position="252"/>
    </location>
</feature>
<dbReference type="EMBL" id="BTCM01000001">
    <property type="protein sequence ID" value="GMK53429.1"/>
    <property type="molecule type" value="Genomic_DNA"/>
</dbReference>